<dbReference type="InterPro" id="IPR006845">
    <property type="entry name" value="Pex_N"/>
</dbReference>
<evidence type="ECO:0000256" key="2">
    <source>
        <dbReference type="ARBA" id="ARBA00004906"/>
    </source>
</evidence>
<dbReference type="InterPro" id="IPR025654">
    <property type="entry name" value="PEX2/10"/>
</dbReference>
<dbReference type="OrthoDB" id="1701437at2759"/>
<evidence type="ECO:0000256" key="10">
    <source>
        <dbReference type="ARBA" id="ARBA00022833"/>
    </source>
</evidence>
<evidence type="ECO:0000256" key="15">
    <source>
        <dbReference type="SAM" id="MobiDB-lite"/>
    </source>
</evidence>
<dbReference type="PANTHER" id="PTHR23350">
    <property type="entry name" value="PEROXISOME ASSEMBLY PROTEIN 10"/>
    <property type="match status" value="1"/>
</dbReference>
<evidence type="ECO:0000256" key="11">
    <source>
        <dbReference type="ARBA" id="ARBA00022927"/>
    </source>
</evidence>
<keyword evidence="18" id="KW-1185">Reference proteome</keyword>
<organism evidence="17 18">
    <name type="scientific">Cryptococcus wingfieldii CBS 7118</name>
    <dbReference type="NCBI Taxonomy" id="1295528"/>
    <lineage>
        <taxon>Eukaryota</taxon>
        <taxon>Fungi</taxon>
        <taxon>Dikarya</taxon>
        <taxon>Basidiomycota</taxon>
        <taxon>Agaricomycotina</taxon>
        <taxon>Tremellomycetes</taxon>
        <taxon>Tremellales</taxon>
        <taxon>Cryptococcaceae</taxon>
        <taxon>Cryptococcus</taxon>
    </lineage>
</organism>
<evidence type="ECO:0000256" key="13">
    <source>
        <dbReference type="ARBA" id="ARBA00023136"/>
    </source>
</evidence>
<evidence type="ECO:0000256" key="8">
    <source>
        <dbReference type="ARBA" id="ARBA00022771"/>
    </source>
</evidence>
<comment type="pathway">
    <text evidence="2">Protein modification; protein ubiquitination.</text>
</comment>
<dbReference type="RefSeq" id="XP_019035691.1">
    <property type="nucleotide sequence ID" value="XM_019172749.1"/>
</dbReference>
<gene>
    <name evidence="17" type="ORF">L198_00569</name>
</gene>
<comment type="similarity">
    <text evidence="3">Belongs to the pex2/pex10/pex12 family.</text>
</comment>
<feature type="domain" description="Pex N-terminal" evidence="16">
    <location>
        <begin position="28"/>
        <end position="221"/>
    </location>
</feature>
<evidence type="ECO:0000256" key="12">
    <source>
        <dbReference type="ARBA" id="ARBA00022989"/>
    </source>
</evidence>
<evidence type="ECO:0000256" key="1">
    <source>
        <dbReference type="ARBA" id="ARBA00004585"/>
    </source>
</evidence>
<evidence type="ECO:0000256" key="9">
    <source>
        <dbReference type="ARBA" id="ARBA00022786"/>
    </source>
</evidence>
<keyword evidence="10" id="KW-0862">Zinc</keyword>
<keyword evidence="8" id="KW-0863">Zinc-finger</keyword>
<accession>A0A1E3K7D8</accession>
<dbReference type="PANTHER" id="PTHR23350:SF4">
    <property type="entry name" value="PEROXISOME BIOGENESIS FACTOR 2"/>
    <property type="match status" value="1"/>
</dbReference>
<evidence type="ECO:0000256" key="6">
    <source>
        <dbReference type="ARBA" id="ARBA00022692"/>
    </source>
</evidence>
<keyword evidence="5" id="KW-0808">Transferase</keyword>
<evidence type="ECO:0000256" key="4">
    <source>
        <dbReference type="ARBA" id="ARBA00022448"/>
    </source>
</evidence>
<evidence type="ECO:0000256" key="7">
    <source>
        <dbReference type="ARBA" id="ARBA00022723"/>
    </source>
</evidence>
<dbReference type="GeneID" id="30189782"/>
<dbReference type="GO" id="GO:0016740">
    <property type="term" value="F:transferase activity"/>
    <property type="evidence" value="ECO:0007669"/>
    <property type="project" value="UniProtKB-KW"/>
</dbReference>
<dbReference type="Proteomes" id="UP000094819">
    <property type="component" value="Unassembled WGS sequence"/>
</dbReference>
<keyword evidence="14" id="KW-0576">Peroxisome</keyword>
<comment type="caution">
    <text evidence="17">The sequence shown here is derived from an EMBL/GenBank/DDBJ whole genome shotgun (WGS) entry which is preliminary data.</text>
</comment>
<keyword evidence="4" id="KW-0813">Transport</keyword>
<dbReference type="GO" id="GO:0008270">
    <property type="term" value="F:zinc ion binding"/>
    <property type="evidence" value="ECO:0007669"/>
    <property type="project" value="UniProtKB-KW"/>
</dbReference>
<dbReference type="AlphaFoldDB" id="A0A1E3K7D8"/>
<protein>
    <submittedName>
        <fullName evidence="17">Peroxin-2</fullName>
    </submittedName>
</protein>
<evidence type="ECO:0000313" key="18">
    <source>
        <dbReference type="Proteomes" id="UP000094819"/>
    </source>
</evidence>
<keyword evidence="12" id="KW-1133">Transmembrane helix</keyword>
<feature type="compositionally biased region" description="Polar residues" evidence="15">
    <location>
        <begin position="8"/>
        <end position="21"/>
    </location>
</feature>
<proteinExistence type="inferred from homology"/>
<feature type="region of interest" description="Disordered" evidence="15">
    <location>
        <begin position="1"/>
        <end position="21"/>
    </location>
</feature>
<dbReference type="EMBL" id="AWGH01000001">
    <property type="protein sequence ID" value="ODO08836.1"/>
    <property type="molecule type" value="Genomic_DNA"/>
</dbReference>
<keyword evidence="7" id="KW-0479">Metal-binding</keyword>
<reference evidence="17 18" key="1">
    <citation type="submission" date="2016-06" db="EMBL/GenBank/DDBJ databases">
        <title>Evolution of pathogenesis and genome organization in the Tremellales.</title>
        <authorList>
            <person name="Cuomo C."/>
            <person name="Litvintseva A."/>
            <person name="Heitman J."/>
            <person name="Chen Y."/>
            <person name="Sun S."/>
            <person name="Springer D."/>
            <person name="Dromer F."/>
            <person name="Young S."/>
            <person name="Zeng Q."/>
            <person name="Chapman S."/>
            <person name="Gujja S."/>
            <person name="Saif S."/>
            <person name="Birren B."/>
        </authorList>
    </citation>
    <scope>NUCLEOTIDE SEQUENCE [LARGE SCALE GENOMIC DNA]</scope>
    <source>
        <strain evidence="17 18">CBS 7118</strain>
    </source>
</reference>
<name>A0A1E3K7D8_9TREE</name>
<evidence type="ECO:0000256" key="5">
    <source>
        <dbReference type="ARBA" id="ARBA00022679"/>
    </source>
</evidence>
<keyword evidence="6" id="KW-0812">Transmembrane</keyword>
<comment type="subcellular location">
    <subcellularLocation>
        <location evidence="1">Peroxisome membrane</location>
        <topology evidence="1">Multi-pass membrane protein</topology>
    </subcellularLocation>
</comment>
<evidence type="ECO:0000256" key="14">
    <source>
        <dbReference type="ARBA" id="ARBA00023140"/>
    </source>
</evidence>
<keyword evidence="13" id="KW-0472">Membrane</keyword>
<keyword evidence="11" id="KW-0653">Protein transport</keyword>
<feature type="compositionally biased region" description="Low complexity" evidence="15">
    <location>
        <begin position="299"/>
        <end position="308"/>
    </location>
</feature>
<dbReference type="GO" id="GO:0005778">
    <property type="term" value="C:peroxisomal membrane"/>
    <property type="evidence" value="ECO:0007669"/>
    <property type="project" value="UniProtKB-SubCell"/>
</dbReference>
<dbReference type="Pfam" id="PF04757">
    <property type="entry name" value="Pex2_Pex12"/>
    <property type="match status" value="1"/>
</dbReference>
<keyword evidence="9" id="KW-0833">Ubl conjugation pathway</keyword>
<sequence length="401" mass="45338">MREVYQGESPSESSTAPRVSQLDSDELDEALVSMLGEKVSRSLDNFRSSMSWDLKPELELVIKLVVFRFGVWDQLSRSSPGAKLQNLKLVLDPRSRLKSTRNALLLYLILHPPLFPSYILKRIRQHALSQQWPDLPQHDWRFKCWKAIGRVEIVANMWAAVSWSMFLWDGKYPSLLLRLLGLRLAPSQPHLSKLVSYEFMNRQLVWNAFTEFLMFAVPLMPPMVSSSAVSPQEWLKPIRGLFSQRTDIDYQSLPIIPPAELAAEKRNEVKVHKGPLAHLPKTTCPICYLRHTSAPVPLSSSSQGTSISLPPLPTGAADSAGDTEDNEDRIFVPARTDCEGVCVWCYYCIGEELYRNQEKVALKPVSKNGPEESDTEEGKWSCLRCGGKVGRAWRVGVDEDD</sequence>
<evidence type="ECO:0000313" key="17">
    <source>
        <dbReference type="EMBL" id="ODO08836.1"/>
    </source>
</evidence>
<dbReference type="GO" id="GO:0016567">
    <property type="term" value="P:protein ubiquitination"/>
    <property type="evidence" value="ECO:0007669"/>
    <property type="project" value="UniProtKB-ARBA"/>
</dbReference>
<feature type="region of interest" description="Disordered" evidence="15">
    <location>
        <begin position="296"/>
        <end position="325"/>
    </location>
</feature>
<evidence type="ECO:0000256" key="3">
    <source>
        <dbReference type="ARBA" id="ARBA00008704"/>
    </source>
</evidence>
<dbReference type="GO" id="GO:0016562">
    <property type="term" value="P:protein import into peroxisome matrix, receptor recycling"/>
    <property type="evidence" value="ECO:0007669"/>
    <property type="project" value="UniProtKB-ARBA"/>
</dbReference>
<evidence type="ECO:0000259" key="16">
    <source>
        <dbReference type="Pfam" id="PF04757"/>
    </source>
</evidence>